<evidence type="ECO:0000313" key="2">
    <source>
        <dbReference type="EMBL" id="VEL14959.1"/>
    </source>
</evidence>
<evidence type="ECO:0000313" key="3">
    <source>
        <dbReference type="Proteomes" id="UP000784294"/>
    </source>
</evidence>
<proteinExistence type="predicted"/>
<feature type="compositionally biased region" description="Basic and acidic residues" evidence="1">
    <location>
        <begin position="104"/>
        <end position="113"/>
    </location>
</feature>
<organism evidence="2 3">
    <name type="scientific">Protopolystoma xenopodis</name>
    <dbReference type="NCBI Taxonomy" id="117903"/>
    <lineage>
        <taxon>Eukaryota</taxon>
        <taxon>Metazoa</taxon>
        <taxon>Spiralia</taxon>
        <taxon>Lophotrochozoa</taxon>
        <taxon>Platyhelminthes</taxon>
        <taxon>Monogenea</taxon>
        <taxon>Polyopisthocotylea</taxon>
        <taxon>Polystomatidea</taxon>
        <taxon>Polystomatidae</taxon>
        <taxon>Protopolystoma</taxon>
    </lineage>
</organism>
<feature type="compositionally biased region" description="Basic residues" evidence="1">
    <location>
        <begin position="7"/>
        <end position="19"/>
    </location>
</feature>
<protein>
    <submittedName>
        <fullName evidence="2">Uncharacterized protein</fullName>
    </submittedName>
</protein>
<name>A0A3S5B737_9PLAT</name>
<feature type="compositionally biased region" description="Acidic residues" evidence="1">
    <location>
        <begin position="157"/>
        <end position="166"/>
    </location>
</feature>
<dbReference type="EMBL" id="CAAALY010022912">
    <property type="protein sequence ID" value="VEL14959.1"/>
    <property type="molecule type" value="Genomic_DNA"/>
</dbReference>
<evidence type="ECO:0000256" key="1">
    <source>
        <dbReference type="SAM" id="MobiDB-lite"/>
    </source>
</evidence>
<feature type="region of interest" description="Disordered" evidence="1">
    <location>
        <begin position="66"/>
        <end position="203"/>
    </location>
</feature>
<sequence length="203" mass="22799">MNETRRSYHHHHHHHHHYRNQFAVTSDISKSGSLNMSSMHASTAALAKIIEGSGIGILGAGSRKYRQAAEVRDREEDLEEGEAIDEDEEDEESEEVEDDDDGDRIDGIRDTNKIRNGGNGSPCRDQHISILCKHSGAKRAPYRVEGRAQGNVPDARDIEEDGEDERNDGKRNRSGVGVCAITDSDEMSDDSYNQKQRKKHHRS</sequence>
<comment type="caution">
    <text evidence="2">The sequence shown here is derived from an EMBL/GenBank/DDBJ whole genome shotgun (WGS) entry which is preliminary data.</text>
</comment>
<keyword evidence="3" id="KW-1185">Reference proteome</keyword>
<feature type="region of interest" description="Disordered" evidence="1">
    <location>
        <begin position="1"/>
        <end position="21"/>
    </location>
</feature>
<reference evidence="2" key="1">
    <citation type="submission" date="2018-11" db="EMBL/GenBank/DDBJ databases">
        <authorList>
            <consortium name="Pathogen Informatics"/>
        </authorList>
    </citation>
    <scope>NUCLEOTIDE SEQUENCE</scope>
</reference>
<feature type="compositionally biased region" description="Acidic residues" evidence="1">
    <location>
        <begin position="76"/>
        <end position="103"/>
    </location>
</feature>
<dbReference type="AlphaFoldDB" id="A0A3S5B737"/>
<accession>A0A3S5B737</accession>
<dbReference type="Proteomes" id="UP000784294">
    <property type="component" value="Unassembled WGS sequence"/>
</dbReference>
<gene>
    <name evidence="2" type="ORF">PXEA_LOCUS8399</name>
</gene>